<protein>
    <recommendedName>
        <fullName evidence="2">protein-tyrosine-phosphatase</fullName>
        <ecNumber evidence="2">3.1.3.48</ecNumber>
    </recommendedName>
</protein>
<evidence type="ECO:0000313" key="6">
    <source>
        <dbReference type="Proteomes" id="UP001375382"/>
    </source>
</evidence>
<reference evidence="5 6" key="1">
    <citation type="journal article" date="2023" name="Ecotoxicol. Environ. Saf.">
        <title>Mercury remediation potential of mercury-resistant strain Rheinheimera metallidurans sp. nov. isolated from a municipal waste dumping site.</title>
        <authorList>
            <person name="Yadav V."/>
            <person name="Manjhi A."/>
            <person name="Vadakedath N."/>
        </authorList>
    </citation>
    <scope>NUCLEOTIDE SEQUENCE [LARGE SCALE GENOMIC DNA]</scope>
    <source>
        <strain evidence="5 6">E-49</strain>
    </source>
</reference>
<dbReference type="InterPro" id="IPR016667">
    <property type="entry name" value="Caps_polysacc_synth_CpsB/CapC"/>
</dbReference>
<comment type="similarity">
    <text evidence="1">Belongs to the metallo-dependent hydrolases superfamily. CpsB/CapC family.</text>
</comment>
<dbReference type="PIRSF" id="PIRSF016557">
    <property type="entry name" value="Caps_synth_CpsB"/>
    <property type="match status" value="1"/>
</dbReference>
<dbReference type="PANTHER" id="PTHR39181">
    <property type="entry name" value="TYROSINE-PROTEIN PHOSPHATASE YWQE"/>
    <property type="match status" value="1"/>
</dbReference>
<evidence type="ECO:0000256" key="3">
    <source>
        <dbReference type="ARBA" id="ARBA00022801"/>
    </source>
</evidence>
<organism evidence="5 6">
    <name type="scientific">Rheinheimera muenzenbergensis</name>
    <dbReference type="NCBI Taxonomy" id="1193628"/>
    <lineage>
        <taxon>Bacteria</taxon>
        <taxon>Pseudomonadati</taxon>
        <taxon>Pseudomonadota</taxon>
        <taxon>Gammaproteobacteria</taxon>
        <taxon>Chromatiales</taxon>
        <taxon>Chromatiaceae</taxon>
        <taxon>Rheinheimera</taxon>
    </lineage>
</organism>
<dbReference type="Proteomes" id="UP001375382">
    <property type="component" value="Unassembled WGS sequence"/>
</dbReference>
<proteinExistence type="inferred from homology"/>
<dbReference type="EMBL" id="JALAAR010000014">
    <property type="protein sequence ID" value="MEH8018607.1"/>
    <property type="molecule type" value="Genomic_DNA"/>
</dbReference>
<comment type="caution">
    <text evidence="5">The sequence shown here is derived from an EMBL/GenBank/DDBJ whole genome shotgun (WGS) entry which is preliminary data.</text>
</comment>
<evidence type="ECO:0000256" key="2">
    <source>
        <dbReference type="ARBA" id="ARBA00013064"/>
    </source>
</evidence>
<keyword evidence="3" id="KW-0378">Hydrolase</keyword>
<keyword evidence="6" id="KW-1185">Reference proteome</keyword>
<sequence length="250" mass="27417">MIDLHCHILPAIDDGAADMAEALALLRLAQQQGISHMVATPHVQSGYYDNSVTVITEALQGLRQAAAEAGIDIQLAAAAELRVEPQLIPLAERKALPLLGHYQNDMLLLLEFPHSHIPPGSDKLIKYLARLGYRIMVAHPERNRELQQEPTKINQLKRLDCLFQLTAASVLGVMGDKPMQLARQYLNDGIFTVVATDCHSLKRRPPQLAQAKEQIASWLSPELAQQLCVDTPAQISQSLFASATGVRVAS</sequence>
<dbReference type="InterPro" id="IPR016195">
    <property type="entry name" value="Pol/histidinol_Pase-like"/>
</dbReference>
<name>A0ABU8CAQ6_9GAMM</name>
<dbReference type="SUPFAM" id="SSF89550">
    <property type="entry name" value="PHP domain-like"/>
    <property type="match status" value="1"/>
</dbReference>
<evidence type="ECO:0000256" key="1">
    <source>
        <dbReference type="ARBA" id="ARBA00005750"/>
    </source>
</evidence>
<dbReference type="RefSeq" id="WP_335737010.1">
    <property type="nucleotide sequence ID" value="NZ_JALAAR010000014.1"/>
</dbReference>
<dbReference type="PANTHER" id="PTHR39181:SF1">
    <property type="entry name" value="TYROSINE-PROTEIN PHOSPHATASE YWQE"/>
    <property type="match status" value="1"/>
</dbReference>
<dbReference type="EC" id="3.1.3.48" evidence="2"/>
<gene>
    <name evidence="5" type="ORF">MN202_15290</name>
</gene>
<accession>A0ABU8CAQ6</accession>
<evidence type="ECO:0000313" key="5">
    <source>
        <dbReference type="EMBL" id="MEH8018607.1"/>
    </source>
</evidence>
<dbReference type="Gene3D" id="3.20.20.140">
    <property type="entry name" value="Metal-dependent hydrolases"/>
    <property type="match status" value="1"/>
</dbReference>
<comment type="catalytic activity">
    <reaction evidence="4">
        <text>O-phospho-L-tyrosyl-[protein] + H2O = L-tyrosyl-[protein] + phosphate</text>
        <dbReference type="Rhea" id="RHEA:10684"/>
        <dbReference type="Rhea" id="RHEA-COMP:10136"/>
        <dbReference type="Rhea" id="RHEA-COMP:20101"/>
        <dbReference type="ChEBI" id="CHEBI:15377"/>
        <dbReference type="ChEBI" id="CHEBI:43474"/>
        <dbReference type="ChEBI" id="CHEBI:46858"/>
        <dbReference type="ChEBI" id="CHEBI:61978"/>
        <dbReference type="EC" id="3.1.3.48"/>
    </reaction>
</comment>
<dbReference type="Pfam" id="PF19567">
    <property type="entry name" value="CpsB_CapC"/>
    <property type="match status" value="1"/>
</dbReference>
<evidence type="ECO:0000256" key="4">
    <source>
        <dbReference type="ARBA" id="ARBA00051722"/>
    </source>
</evidence>